<evidence type="ECO:0000259" key="1">
    <source>
        <dbReference type="SMART" id="SM00858"/>
    </source>
</evidence>
<sequence length="280" mass="28906">MLLRVALVALMALGLTGFGTVAWIATRPPSQPSAAAPATVKLVTSARPLHAGSLLKPEDLATAEIPAADARAAAFHDTPETRSSLLGAMVRRSLIAGEPISADAVLRPGDHGFLAAVLAPGTRAVTVGVDAISGSAGLIWPGDHVDLILTQTIEDKAAPAAKRFAAETVLTNVRVIAIDQHLIEGASADTPEPKGARTVSLEVTPHQAEAVTVAMRLGHLSLVVRSADHTGEKPALPDPPTSITWAGEVSPALKQSETGHGDPSTVRVFQGSADGKEFHF</sequence>
<dbReference type="Pfam" id="PF08666">
    <property type="entry name" value="SAF"/>
    <property type="match status" value="1"/>
</dbReference>
<evidence type="ECO:0000313" key="2">
    <source>
        <dbReference type="EMBL" id="HGC42405.1"/>
    </source>
</evidence>
<comment type="caution">
    <text evidence="2">The sequence shown here is derived from an EMBL/GenBank/DDBJ whole genome shotgun (WGS) entry which is preliminary data.</text>
</comment>
<dbReference type="NCBIfam" id="TIGR03177">
    <property type="entry name" value="pilus_cpaB"/>
    <property type="match status" value="1"/>
</dbReference>
<dbReference type="EMBL" id="DTQM01000080">
    <property type="protein sequence ID" value="HGC42405.1"/>
    <property type="molecule type" value="Genomic_DNA"/>
</dbReference>
<reference evidence="2" key="1">
    <citation type="journal article" date="2020" name="mSystems">
        <title>Genome- and Community-Level Interaction Insights into Carbon Utilization and Element Cycling Functions of Hydrothermarchaeota in Hydrothermal Sediment.</title>
        <authorList>
            <person name="Zhou Z."/>
            <person name="Liu Y."/>
            <person name="Xu W."/>
            <person name="Pan J."/>
            <person name="Luo Z.H."/>
            <person name="Li M."/>
        </authorList>
    </citation>
    <scope>NUCLEOTIDE SEQUENCE</scope>
    <source>
        <strain evidence="2">SpSt-997</strain>
    </source>
</reference>
<proteinExistence type="predicted"/>
<dbReference type="InterPro" id="IPR017592">
    <property type="entry name" value="Pilus_assmbl_Flp-typ_CpaB"/>
</dbReference>
<dbReference type="CDD" id="cd11614">
    <property type="entry name" value="SAF_CpaB_FlgA_like"/>
    <property type="match status" value="1"/>
</dbReference>
<dbReference type="SMART" id="SM00858">
    <property type="entry name" value="SAF"/>
    <property type="match status" value="1"/>
</dbReference>
<gene>
    <name evidence="2" type="primary">cpaB</name>
    <name evidence="2" type="ORF">ENY07_04150</name>
</gene>
<dbReference type="Pfam" id="PF16976">
    <property type="entry name" value="RcpC"/>
    <property type="match status" value="1"/>
</dbReference>
<feature type="domain" description="SAF" evidence="1">
    <location>
        <begin position="40"/>
        <end position="106"/>
    </location>
</feature>
<accession>A0A8J4HAQ7</accession>
<name>A0A8J4HAQ7_9PROT</name>
<dbReference type="AlphaFoldDB" id="A0A8J4HAQ7"/>
<dbReference type="InterPro" id="IPR013974">
    <property type="entry name" value="SAF"/>
</dbReference>
<organism evidence="2">
    <name type="scientific">Acidicaldus sp</name>
    <dbReference type="NCBI Taxonomy" id="1872105"/>
    <lineage>
        <taxon>Bacteria</taxon>
        <taxon>Pseudomonadati</taxon>
        <taxon>Pseudomonadota</taxon>
        <taxon>Alphaproteobacteria</taxon>
        <taxon>Acetobacterales</taxon>
        <taxon>Acetobacteraceae</taxon>
        <taxon>Acidicaldus</taxon>
    </lineage>
</organism>
<protein>
    <submittedName>
        <fullName evidence="2">Flp pilus assembly protein CpaB</fullName>
    </submittedName>
</protein>
<dbReference type="InterPro" id="IPR031571">
    <property type="entry name" value="RcpC_dom"/>
</dbReference>